<dbReference type="EMBL" id="JAFITR010000014">
    <property type="protein sequence ID" value="MBN4066654.1"/>
    <property type="molecule type" value="Genomic_DNA"/>
</dbReference>
<gene>
    <name evidence="7" type="ORF">JYU14_01050</name>
</gene>
<dbReference type="PIRSF" id="PIRSF000429">
    <property type="entry name" value="Ac-CoA_Ac_transf"/>
    <property type="match status" value="1"/>
</dbReference>
<name>A0ABS3ARC1_9BACT</name>
<dbReference type="InterPro" id="IPR020617">
    <property type="entry name" value="Thiolase_C"/>
</dbReference>
<accession>A0ABS3ARC1</accession>
<evidence type="ECO:0000256" key="3">
    <source>
        <dbReference type="ARBA" id="ARBA00023315"/>
    </source>
</evidence>
<dbReference type="InterPro" id="IPR020616">
    <property type="entry name" value="Thiolase_N"/>
</dbReference>
<dbReference type="Pfam" id="PF02803">
    <property type="entry name" value="Thiolase_C"/>
    <property type="match status" value="1"/>
</dbReference>
<evidence type="ECO:0000256" key="2">
    <source>
        <dbReference type="ARBA" id="ARBA00022679"/>
    </source>
</evidence>
<dbReference type="PANTHER" id="PTHR18919">
    <property type="entry name" value="ACETYL-COA C-ACYLTRANSFERASE"/>
    <property type="match status" value="1"/>
</dbReference>
<keyword evidence="8" id="KW-1185">Reference proteome</keyword>
<comment type="caution">
    <text evidence="7">The sequence shown here is derived from an EMBL/GenBank/DDBJ whole genome shotgun (WGS) entry which is preliminary data.</text>
</comment>
<dbReference type="CDD" id="cd00751">
    <property type="entry name" value="thiolase"/>
    <property type="match status" value="1"/>
</dbReference>
<evidence type="ECO:0000259" key="6">
    <source>
        <dbReference type="Pfam" id="PF02803"/>
    </source>
</evidence>
<dbReference type="NCBIfam" id="TIGR01930">
    <property type="entry name" value="AcCoA-C-Actrans"/>
    <property type="match status" value="1"/>
</dbReference>
<dbReference type="Proteomes" id="UP000722121">
    <property type="component" value="Unassembled WGS sequence"/>
</dbReference>
<comment type="similarity">
    <text evidence="1 4">Belongs to the thiolase-like superfamily. Thiolase family.</text>
</comment>
<proteinExistence type="inferred from homology"/>
<dbReference type="InterPro" id="IPR002155">
    <property type="entry name" value="Thiolase"/>
</dbReference>
<feature type="domain" description="Thiolase C-terminal" evidence="6">
    <location>
        <begin position="287"/>
        <end position="424"/>
    </location>
</feature>
<dbReference type="InterPro" id="IPR016039">
    <property type="entry name" value="Thiolase-like"/>
</dbReference>
<dbReference type="InterPro" id="IPR020613">
    <property type="entry name" value="Thiolase_CS"/>
</dbReference>
<evidence type="ECO:0000256" key="4">
    <source>
        <dbReference type="RuleBase" id="RU003557"/>
    </source>
</evidence>
<dbReference type="InterPro" id="IPR020610">
    <property type="entry name" value="Thiolase_AS"/>
</dbReference>
<dbReference type="InterPro" id="IPR020615">
    <property type="entry name" value="Thiolase_acyl_enz_int_AS"/>
</dbReference>
<dbReference type="PROSITE" id="PS00099">
    <property type="entry name" value="THIOLASE_3"/>
    <property type="match status" value="1"/>
</dbReference>
<dbReference type="Gene3D" id="3.40.47.10">
    <property type="match status" value="1"/>
</dbReference>
<sequence length="426" mass="45792">MEKRVAIVSGVRTPFCKAGKVFASLEADDLGALVVKELVARTAVALEEIDEIIVGNVIPPLHALNIARVVGQKAYLPDRVVASTVNKNCASGMEAISSAVDRIRLGEASVVIAGGTESMTNIPFGFNKRMVALFKQLSKAKTFAARLKAVSRFKLSFLSPVVPGLIDPVCGLSMGETAEFLAREFSITRKEQDAYAFISHQRAAAAVKEGKFVEEIFPVVLPPRYEEVQHVDDGIRMEQTIEELEALRPVFDRQAGTVTAGSSSQISDGAACLLLMPEEKAKALSLEPLGYLRSYAYAGLDGRRMGLGPAYATAKLLKKTGMTMEDFDLIELNEAFAAQVIANERAFSCQKFAQRFLNRSEALGEIGRDRLNVNGGAIAFGHPVGASGARLVLTLLKELRRRNNNLGLATLCVGGGQGAAFALEVS</sequence>
<dbReference type="PROSITE" id="PS00737">
    <property type="entry name" value="THIOLASE_2"/>
    <property type="match status" value="1"/>
</dbReference>
<protein>
    <submittedName>
        <fullName evidence="7">Thiolase family protein</fullName>
    </submittedName>
</protein>
<evidence type="ECO:0000259" key="5">
    <source>
        <dbReference type="Pfam" id="PF00108"/>
    </source>
</evidence>
<keyword evidence="3 4" id="KW-0012">Acyltransferase</keyword>
<dbReference type="SUPFAM" id="SSF53901">
    <property type="entry name" value="Thiolase-like"/>
    <property type="match status" value="2"/>
</dbReference>
<reference evidence="7 8" key="1">
    <citation type="submission" date="2021-02" db="EMBL/GenBank/DDBJ databases">
        <title>Activity-based single-cell genomes from oceanic crustal fluid captures similar information to metagenomic and metatranscriptomic surveys with orders of magnitude less sampling.</title>
        <authorList>
            <person name="D'Angelo T.S."/>
            <person name="Orcutt B.N."/>
        </authorList>
    </citation>
    <scope>NUCLEOTIDE SEQUENCE [LARGE SCALE GENOMIC DNA]</scope>
    <source>
        <strain evidence="7">AH-315-G07</strain>
    </source>
</reference>
<dbReference type="PANTHER" id="PTHR18919:SF107">
    <property type="entry name" value="ACETYL-COA ACETYLTRANSFERASE, CYTOSOLIC"/>
    <property type="match status" value="1"/>
</dbReference>
<feature type="domain" description="Thiolase N-terminal" evidence="5">
    <location>
        <begin position="5"/>
        <end position="279"/>
    </location>
</feature>
<keyword evidence="2 4" id="KW-0808">Transferase</keyword>
<evidence type="ECO:0000313" key="8">
    <source>
        <dbReference type="Proteomes" id="UP000722121"/>
    </source>
</evidence>
<dbReference type="Pfam" id="PF00108">
    <property type="entry name" value="Thiolase_N"/>
    <property type="match status" value="1"/>
</dbReference>
<evidence type="ECO:0000313" key="7">
    <source>
        <dbReference type="EMBL" id="MBN4066654.1"/>
    </source>
</evidence>
<dbReference type="PROSITE" id="PS00098">
    <property type="entry name" value="THIOLASE_1"/>
    <property type="match status" value="1"/>
</dbReference>
<evidence type="ECO:0000256" key="1">
    <source>
        <dbReference type="ARBA" id="ARBA00010982"/>
    </source>
</evidence>
<organism evidence="7 8">
    <name type="scientific">Simkania negevensis</name>
    <dbReference type="NCBI Taxonomy" id="83561"/>
    <lineage>
        <taxon>Bacteria</taxon>
        <taxon>Pseudomonadati</taxon>
        <taxon>Chlamydiota</taxon>
        <taxon>Chlamydiia</taxon>
        <taxon>Parachlamydiales</taxon>
        <taxon>Simkaniaceae</taxon>
        <taxon>Simkania</taxon>
    </lineage>
</organism>